<evidence type="ECO:0000256" key="1">
    <source>
        <dbReference type="ARBA" id="ARBA00000441"/>
    </source>
</evidence>
<sequence>MGVLDVVPQAGVVTGDNLLKLLNYARENHFAIPAVNCTSSSTVVACLEAARDAKAPVMIQVSQGGAAYFAGKGVPNDKQQASIAGATAAALYVRSIAPIYGVPVVMHSDHCAKKLLPWFDGMLEADEAYFKEKGEPLFSSHMLDLSEESKEENIETCVKYFERMAKINLFLEMEIGITGGEEDGVDNTSVDNSALYTQPEDILDIHNALSKISPAFSIAAGFGNVHGVYKPGNVKLRPELLAMHQKHAHETLKTENPLPLFLVFHGGSGSTKEEIKTAVENGVVKMNEWAYMTGMRDYFLSKQDYLKTQVGNPEGEDKPNKKYADPRVWVREGEKTMKKRVEEAFADLRTAGTL</sequence>
<dbReference type="PANTHER" id="PTHR30559">
    <property type="entry name" value="FRUCTOSE-BISPHOSPHATE ALDOLASE CLASS 2"/>
    <property type="match status" value="1"/>
</dbReference>
<comment type="caution">
    <text evidence="11">The sequence shown here is derived from an EMBL/GenBank/DDBJ whole genome shotgun (WGS) entry which is preliminary data.</text>
</comment>
<comment type="pathway">
    <text evidence="3 10">Carbohydrate degradation; glycolysis; D-glyceraldehyde 3-phosphate and glycerone phosphate from D-glucose: step 4/4.</text>
</comment>
<evidence type="ECO:0000256" key="6">
    <source>
        <dbReference type="ARBA" id="ARBA00022723"/>
    </source>
</evidence>
<evidence type="ECO:0000256" key="5">
    <source>
        <dbReference type="ARBA" id="ARBA00013068"/>
    </source>
</evidence>
<dbReference type="InterPro" id="IPR006411">
    <property type="entry name" value="Fruct_bisP_bact"/>
</dbReference>
<proteinExistence type="inferred from homology"/>
<dbReference type="Gene3D" id="3.20.20.70">
    <property type="entry name" value="Aldolase class I"/>
    <property type="match status" value="1"/>
</dbReference>
<dbReference type="GO" id="GO:0006096">
    <property type="term" value="P:glycolytic process"/>
    <property type="evidence" value="ECO:0007669"/>
    <property type="project" value="UniProtKB-UniPathway"/>
</dbReference>
<dbReference type="NCBIfam" id="TIGR01520">
    <property type="entry name" value="FruBisAldo_II_A"/>
    <property type="match status" value="1"/>
</dbReference>
<dbReference type="InterPro" id="IPR000771">
    <property type="entry name" value="FBA_II"/>
</dbReference>
<dbReference type="NCBIfam" id="NF006628">
    <property type="entry name" value="PRK09197.1"/>
    <property type="match status" value="1"/>
</dbReference>
<evidence type="ECO:0000256" key="3">
    <source>
        <dbReference type="ARBA" id="ARBA00004714"/>
    </source>
</evidence>
<evidence type="ECO:0000256" key="4">
    <source>
        <dbReference type="ARBA" id="ARBA00005812"/>
    </source>
</evidence>
<dbReference type="Proteomes" id="UP000237144">
    <property type="component" value="Unassembled WGS sequence"/>
</dbReference>
<dbReference type="AlphaFoldDB" id="A0A2S5B0E7"/>
<dbReference type="GO" id="GO:0004332">
    <property type="term" value="F:fructose-bisphosphate aldolase activity"/>
    <property type="evidence" value="ECO:0007669"/>
    <property type="project" value="UniProtKB-EC"/>
</dbReference>
<keyword evidence="6 10" id="KW-0479">Metal-binding</keyword>
<dbReference type="EC" id="4.1.2.13" evidence="5 10"/>
<dbReference type="STRING" id="741276.A0A2S5B0E7"/>
<keyword evidence="7 10" id="KW-0862">Zinc</keyword>
<reference evidence="11 12" key="1">
    <citation type="journal article" date="2018" name="Front. Microbiol.">
        <title>Prospects for Fungal Bioremediation of Acidic Radioactive Waste Sites: Characterization and Genome Sequence of Rhodotorula taiwanensis MD1149.</title>
        <authorList>
            <person name="Tkavc R."/>
            <person name="Matrosova V.Y."/>
            <person name="Grichenko O.E."/>
            <person name="Gostincar C."/>
            <person name="Volpe R.P."/>
            <person name="Klimenkova P."/>
            <person name="Gaidamakova E.K."/>
            <person name="Zhou C.E."/>
            <person name="Stewart B.J."/>
            <person name="Lyman M.G."/>
            <person name="Malfatti S.A."/>
            <person name="Rubinfeld B."/>
            <person name="Courtot M."/>
            <person name="Singh J."/>
            <person name="Dalgard C.L."/>
            <person name="Hamilton T."/>
            <person name="Frey K.G."/>
            <person name="Gunde-Cimerman N."/>
            <person name="Dugan L."/>
            <person name="Daly M.J."/>
        </authorList>
    </citation>
    <scope>NUCLEOTIDE SEQUENCE [LARGE SCALE GENOMIC DNA]</scope>
    <source>
        <strain evidence="11 12">MD1149</strain>
    </source>
</reference>
<comment type="similarity">
    <text evidence="4 10">Belongs to the class II fructose-bisphosphate aldolase family.</text>
</comment>
<evidence type="ECO:0000256" key="2">
    <source>
        <dbReference type="ARBA" id="ARBA00002181"/>
    </source>
</evidence>
<dbReference type="UniPathway" id="UPA00109">
    <property type="reaction ID" value="UER00183"/>
</dbReference>
<evidence type="ECO:0000256" key="8">
    <source>
        <dbReference type="ARBA" id="ARBA00023152"/>
    </source>
</evidence>
<accession>A0A2S5B0E7</accession>
<protein>
    <recommendedName>
        <fullName evidence="5 10">Fructose-bisphosphate aldolase</fullName>
        <shortName evidence="10">FBP aldolase</shortName>
        <ecNumber evidence="5 10">4.1.2.13</ecNumber>
    </recommendedName>
</protein>
<dbReference type="PROSITE" id="PS00602">
    <property type="entry name" value="ALDOLASE_CLASS_II_1"/>
    <property type="match status" value="1"/>
</dbReference>
<comment type="function">
    <text evidence="2 10">Catalyzes the aldol condensation of dihydroxyacetone phosphate (DHAP or glycerone-phosphate) with glyceraldehyde 3-phosphate (G3P) to form fructose 1,6-bisphosphate (FBP) in gluconeogenesis and the reverse reaction in glycolysis.</text>
</comment>
<dbReference type="InterPro" id="IPR013785">
    <property type="entry name" value="Aldolase_TIM"/>
</dbReference>
<dbReference type="PROSITE" id="PS00806">
    <property type="entry name" value="ALDOLASE_CLASS_II_2"/>
    <property type="match status" value="1"/>
</dbReference>
<evidence type="ECO:0000256" key="9">
    <source>
        <dbReference type="ARBA" id="ARBA00023239"/>
    </source>
</evidence>
<keyword evidence="12" id="KW-1185">Reference proteome</keyword>
<dbReference type="GO" id="GO:0008270">
    <property type="term" value="F:zinc ion binding"/>
    <property type="evidence" value="ECO:0007669"/>
    <property type="project" value="UniProtKB-UniRule"/>
</dbReference>
<dbReference type="Pfam" id="PF01116">
    <property type="entry name" value="F_bP_aldolase"/>
    <property type="match status" value="1"/>
</dbReference>
<name>A0A2S5B0E7_9BASI</name>
<keyword evidence="9 10" id="KW-0456">Lyase</keyword>
<comment type="catalytic activity">
    <reaction evidence="1 10">
        <text>beta-D-fructose 1,6-bisphosphate = D-glyceraldehyde 3-phosphate + dihydroxyacetone phosphate</text>
        <dbReference type="Rhea" id="RHEA:14729"/>
        <dbReference type="ChEBI" id="CHEBI:32966"/>
        <dbReference type="ChEBI" id="CHEBI:57642"/>
        <dbReference type="ChEBI" id="CHEBI:59776"/>
        <dbReference type="EC" id="4.1.2.13"/>
    </reaction>
</comment>
<dbReference type="GO" id="GO:0006094">
    <property type="term" value="P:gluconeogenesis"/>
    <property type="evidence" value="ECO:0007669"/>
    <property type="project" value="TreeGrafter"/>
</dbReference>
<dbReference type="PANTHER" id="PTHR30559:SF0">
    <property type="entry name" value="FRUCTOSE-BISPHOSPHATE ALDOLASE"/>
    <property type="match status" value="1"/>
</dbReference>
<evidence type="ECO:0000256" key="7">
    <source>
        <dbReference type="ARBA" id="ARBA00022833"/>
    </source>
</evidence>
<dbReference type="PIRSF" id="PIRSF001359">
    <property type="entry name" value="F_bP_aldolase_II"/>
    <property type="match status" value="1"/>
</dbReference>
<comment type="cofactor">
    <cofactor evidence="10">
        <name>Zn(2+)</name>
        <dbReference type="ChEBI" id="CHEBI:29105"/>
    </cofactor>
    <text evidence="10">Binds 2 Zn(2+) ions per subunit. One is catalytic and the other provides a structural contribution.</text>
</comment>
<dbReference type="EMBL" id="PJQD01000140">
    <property type="protein sequence ID" value="POY70253.1"/>
    <property type="molecule type" value="Genomic_DNA"/>
</dbReference>
<gene>
    <name evidence="11" type="ORF">BMF94_6838</name>
</gene>
<dbReference type="SUPFAM" id="SSF51569">
    <property type="entry name" value="Aldolase"/>
    <property type="match status" value="1"/>
</dbReference>
<dbReference type="OrthoDB" id="35652at2759"/>
<evidence type="ECO:0000313" key="12">
    <source>
        <dbReference type="Proteomes" id="UP000237144"/>
    </source>
</evidence>
<dbReference type="GO" id="GO:0005829">
    <property type="term" value="C:cytosol"/>
    <property type="evidence" value="ECO:0007669"/>
    <property type="project" value="TreeGrafter"/>
</dbReference>
<organism evidence="11 12">
    <name type="scientific">Rhodotorula taiwanensis</name>
    <dbReference type="NCBI Taxonomy" id="741276"/>
    <lineage>
        <taxon>Eukaryota</taxon>
        <taxon>Fungi</taxon>
        <taxon>Dikarya</taxon>
        <taxon>Basidiomycota</taxon>
        <taxon>Pucciniomycotina</taxon>
        <taxon>Microbotryomycetes</taxon>
        <taxon>Sporidiobolales</taxon>
        <taxon>Sporidiobolaceae</taxon>
        <taxon>Rhodotorula</taxon>
    </lineage>
</organism>
<dbReference type="CDD" id="cd00946">
    <property type="entry name" value="FBP_aldolase_IIA"/>
    <property type="match status" value="1"/>
</dbReference>
<evidence type="ECO:0000313" key="11">
    <source>
        <dbReference type="EMBL" id="POY70253.1"/>
    </source>
</evidence>
<keyword evidence="8 10" id="KW-0324">Glycolysis</keyword>
<dbReference type="FunFam" id="3.20.20.70:FF:000013">
    <property type="entry name" value="Class II fructose-bisphosphate aldolase"/>
    <property type="match status" value="1"/>
</dbReference>
<evidence type="ECO:0000256" key="10">
    <source>
        <dbReference type="RuleBase" id="RU366023"/>
    </source>
</evidence>
<dbReference type="NCBIfam" id="TIGR00167">
    <property type="entry name" value="cbbA"/>
    <property type="match status" value="1"/>
</dbReference>